<sequence>MFSRNFRARMIAIAAIWISIVLFASGLGLSIIIRRVVEAHFDHDLLDHARELVDLVELDAAQRPFIARNLSDPRFSPARSGMYWQVVLQNGESARSPSLDDDLFLSLTPDQTRDGSASPSTVLTNVEGPTGPMRMIRNISEPSRLGQTVEVRIGADERLISDEMQHLNLTLMAMLGILALAMVGTAYAQVVYGLRPLQRMSRAIVDVRSGKTTRLPEDLPEEIMPLVTELNGMITANLTMVDRARVLAGNFAHALKTPLAILDEEATRLGASGQESHARILFEQCARMALLIDYQTARAKASAIANAGACSVVADVLRSVINTYSRFGPGHDRRFEVEGAADVVVACDTNDLTELIGNLLDNAAKWARDRVVISIEDLESTVLITVEDDGPGIPIEHRTRVFDVGTRLDEAKPGTGLGLAIARDLTSLYDGRLWIDDSRIGGAALKLALRKKSAPNCSTASIAAGTADIHGAVAPKGADEIDRNRGGCEQLGE</sequence>
<evidence type="ECO:0000313" key="15">
    <source>
        <dbReference type="EMBL" id="UFZ03702.1"/>
    </source>
</evidence>
<dbReference type="InterPro" id="IPR003660">
    <property type="entry name" value="HAMP_dom"/>
</dbReference>
<dbReference type="PROSITE" id="PS50885">
    <property type="entry name" value="HAMP"/>
    <property type="match status" value="1"/>
</dbReference>
<dbReference type="EC" id="2.7.13.3" evidence="3"/>
<evidence type="ECO:0000256" key="9">
    <source>
        <dbReference type="ARBA" id="ARBA00023012"/>
    </source>
</evidence>
<keyword evidence="5" id="KW-0808">Transferase</keyword>
<organism evidence="15 16">
    <name type="scientific">Bradyrhizobium ontarionense</name>
    <dbReference type="NCBI Taxonomy" id="2898149"/>
    <lineage>
        <taxon>Bacteria</taxon>
        <taxon>Pseudomonadati</taxon>
        <taxon>Pseudomonadota</taxon>
        <taxon>Alphaproteobacteria</taxon>
        <taxon>Hyphomicrobiales</taxon>
        <taxon>Nitrobacteraceae</taxon>
        <taxon>Bradyrhizobium</taxon>
    </lineage>
</organism>
<dbReference type="Proteomes" id="UP001431010">
    <property type="component" value="Chromosome"/>
</dbReference>
<comment type="subcellular location">
    <subcellularLocation>
        <location evidence="2">Membrane</location>
    </subcellularLocation>
</comment>
<evidence type="ECO:0000256" key="4">
    <source>
        <dbReference type="ARBA" id="ARBA00022553"/>
    </source>
</evidence>
<dbReference type="InterPro" id="IPR050428">
    <property type="entry name" value="TCS_sensor_his_kinase"/>
</dbReference>
<keyword evidence="9" id="KW-0902">Two-component regulatory system</keyword>
<evidence type="ECO:0000256" key="6">
    <source>
        <dbReference type="ARBA" id="ARBA00022692"/>
    </source>
</evidence>
<evidence type="ECO:0000256" key="11">
    <source>
        <dbReference type="SAM" id="MobiDB-lite"/>
    </source>
</evidence>
<keyword evidence="7 15" id="KW-0418">Kinase</keyword>
<protein>
    <recommendedName>
        <fullName evidence="3">histidine kinase</fullName>
        <ecNumber evidence="3">2.7.13.3</ecNumber>
    </recommendedName>
</protein>
<reference evidence="15" key="1">
    <citation type="journal article" date="2024" name="Antonie Van Leeuwenhoek">
        <title>Bradyrhizobium ontarionense sp. nov., a novel bacterial symbiont isolated from Aeschynomene indica (Indian jointvetch), harbours photosynthesis, nitrogen fixation and nitrous oxide (N2O) reductase genes.</title>
        <authorList>
            <person name="Bromfield E.S.P."/>
            <person name="Cloutier S."/>
        </authorList>
    </citation>
    <scope>NUCLEOTIDE SEQUENCE</scope>
    <source>
        <strain evidence="15">A19</strain>
    </source>
</reference>
<feature type="domain" description="Histidine kinase" evidence="13">
    <location>
        <begin position="250"/>
        <end position="453"/>
    </location>
</feature>
<feature type="region of interest" description="Disordered" evidence="11">
    <location>
        <begin position="110"/>
        <end position="132"/>
    </location>
</feature>
<dbReference type="PRINTS" id="PR00344">
    <property type="entry name" value="BCTRLSENSOR"/>
</dbReference>
<dbReference type="GO" id="GO:0016301">
    <property type="term" value="F:kinase activity"/>
    <property type="evidence" value="ECO:0007669"/>
    <property type="project" value="UniProtKB-KW"/>
</dbReference>
<dbReference type="SMART" id="SM00387">
    <property type="entry name" value="HATPase_c"/>
    <property type="match status" value="1"/>
</dbReference>
<evidence type="ECO:0000256" key="3">
    <source>
        <dbReference type="ARBA" id="ARBA00012438"/>
    </source>
</evidence>
<dbReference type="Gene3D" id="3.30.565.10">
    <property type="entry name" value="Histidine kinase-like ATPase, C-terminal domain"/>
    <property type="match status" value="1"/>
</dbReference>
<keyword evidence="6 12" id="KW-0812">Transmembrane</keyword>
<keyword evidence="16" id="KW-1185">Reference proteome</keyword>
<dbReference type="InterPro" id="IPR005467">
    <property type="entry name" value="His_kinase_dom"/>
</dbReference>
<dbReference type="PANTHER" id="PTHR45436:SF5">
    <property type="entry name" value="SENSOR HISTIDINE KINASE TRCS"/>
    <property type="match status" value="1"/>
</dbReference>
<evidence type="ECO:0000313" key="16">
    <source>
        <dbReference type="Proteomes" id="UP001431010"/>
    </source>
</evidence>
<evidence type="ECO:0000256" key="2">
    <source>
        <dbReference type="ARBA" id="ARBA00004370"/>
    </source>
</evidence>
<keyword evidence="10 12" id="KW-0472">Membrane</keyword>
<dbReference type="EMBL" id="CP088156">
    <property type="protein sequence ID" value="UFZ03702.1"/>
    <property type="molecule type" value="Genomic_DNA"/>
</dbReference>
<evidence type="ECO:0000256" key="10">
    <source>
        <dbReference type="ARBA" id="ARBA00023136"/>
    </source>
</evidence>
<comment type="catalytic activity">
    <reaction evidence="1">
        <text>ATP + protein L-histidine = ADP + protein N-phospho-L-histidine.</text>
        <dbReference type="EC" id="2.7.13.3"/>
    </reaction>
</comment>
<keyword evidence="8 12" id="KW-1133">Transmembrane helix</keyword>
<evidence type="ECO:0000256" key="7">
    <source>
        <dbReference type="ARBA" id="ARBA00022777"/>
    </source>
</evidence>
<feature type="domain" description="HAMP" evidence="14">
    <location>
        <begin position="191"/>
        <end position="242"/>
    </location>
</feature>
<proteinExistence type="predicted"/>
<dbReference type="InterPro" id="IPR036890">
    <property type="entry name" value="HATPase_C_sf"/>
</dbReference>
<feature type="transmembrane region" description="Helical" evidence="12">
    <location>
        <begin position="171"/>
        <end position="194"/>
    </location>
</feature>
<dbReference type="RefSeq" id="WP_231319718.1">
    <property type="nucleotide sequence ID" value="NZ_CP088156.1"/>
</dbReference>
<keyword evidence="4" id="KW-0597">Phosphoprotein</keyword>
<feature type="compositionally biased region" description="Polar residues" evidence="11">
    <location>
        <begin position="114"/>
        <end position="124"/>
    </location>
</feature>
<dbReference type="PANTHER" id="PTHR45436">
    <property type="entry name" value="SENSOR HISTIDINE KINASE YKOH"/>
    <property type="match status" value="1"/>
</dbReference>
<name>A0ABY3R9I7_9BRAD</name>
<dbReference type="SUPFAM" id="SSF55874">
    <property type="entry name" value="ATPase domain of HSP90 chaperone/DNA topoisomerase II/histidine kinase"/>
    <property type="match status" value="1"/>
</dbReference>
<evidence type="ECO:0000256" key="5">
    <source>
        <dbReference type="ARBA" id="ARBA00022679"/>
    </source>
</evidence>
<evidence type="ECO:0000259" key="13">
    <source>
        <dbReference type="PROSITE" id="PS50109"/>
    </source>
</evidence>
<evidence type="ECO:0000256" key="12">
    <source>
        <dbReference type="SAM" id="Phobius"/>
    </source>
</evidence>
<feature type="transmembrane region" description="Helical" evidence="12">
    <location>
        <begin position="12"/>
        <end position="33"/>
    </location>
</feature>
<evidence type="ECO:0000256" key="1">
    <source>
        <dbReference type="ARBA" id="ARBA00000085"/>
    </source>
</evidence>
<dbReference type="InterPro" id="IPR003594">
    <property type="entry name" value="HATPase_dom"/>
</dbReference>
<dbReference type="Pfam" id="PF02518">
    <property type="entry name" value="HATPase_c"/>
    <property type="match status" value="1"/>
</dbReference>
<evidence type="ECO:0000256" key="8">
    <source>
        <dbReference type="ARBA" id="ARBA00022989"/>
    </source>
</evidence>
<dbReference type="Gene3D" id="1.10.287.130">
    <property type="match status" value="1"/>
</dbReference>
<dbReference type="PROSITE" id="PS50109">
    <property type="entry name" value="HIS_KIN"/>
    <property type="match status" value="1"/>
</dbReference>
<dbReference type="InterPro" id="IPR004358">
    <property type="entry name" value="Sig_transdc_His_kin-like_C"/>
</dbReference>
<accession>A0ABY3R9I7</accession>
<gene>
    <name evidence="15" type="ORF">LQG66_31565</name>
</gene>
<evidence type="ECO:0000259" key="14">
    <source>
        <dbReference type="PROSITE" id="PS50885"/>
    </source>
</evidence>